<evidence type="ECO:0000313" key="3">
    <source>
        <dbReference type="Proteomes" id="UP000246303"/>
    </source>
</evidence>
<dbReference type="PANTHER" id="PTHR12121:SF36">
    <property type="entry name" value="ENDONUCLEASE_EXONUCLEASE_PHOSPHATASE DOMAIN-CONTAINING PROTEIN"/>
    <property type="match status" value="1"/>
</dbReference>
<dbReference type="OrthoDB" id="9793162at2"/>
<dbReference type="InterPro" id="IPR005135">
    <property type="entry name" value="Endo/exonuclease/phosphatase"/>
</dbReference>
<dbReference type="EMBL" id="QHLZ01000012">
    <property type="protein sequence ID" value="PXA64349.1"/>
    <property type="molecule type" value="Genomic_DNA"/>
</dbReference>
<dbReference type="SUPFAM" id="SSF56219">
    <property type="entry name" value="DNase I-like"/>
    <property type="match status" value="1"/>
</dbReference>
<comment type="caution">
    <text evidence="2">The sequence shown here is derived from an EMBL/GenBank/DDBJ whole genome shotgun (WGS) entry which is preliminary data.</text>
</comment>
<protein>
    <submittedName>
        <fullName evidence="2">Hydrolase</fullName>
    </submittedName>
</protein>
<dbReference type="AlphaFoldDB" id="A0A2V3DPC7"/>
<dbReference type="PANTHER" id="PTHR12121">
    <property type="entry name" value="CARBON CATABOLITE REPRESSOR PROTEIN 4"/>
    <property type="match status" value="1"/>
</dbReference>
<feature type="domain" description="Endonuclease/exonuclease/phosphatase" evidence="1">
    <location>
        <begin position="16"/>
        <end position="260"/>
    </location>
</feature>
<dbReference type="Pfam" id="PF03372">
    <property type="entry name" value="Exo_endo_phos"/>
    <property type="match status" value="1"/>
</dbReference>
<name>A0A2V3DPC7_9MICC</name>
<dbReference type="InterPro" id="IPR036691">
    <property type="entry name" value="Endo/exonu/phosph_ase_sf"/>
</dbReference>
<proteinExistence type="predicted"/>
<accession>A0A2V3DPC7</accession>
<sequence length="276" mass="30333">MALIGEVPVQALHIMGWNVRRHVPGILTRSADRWQQRAPRIRALLNQEAPLLIGIQEALPHQVAFVQESLGATYKAVGHGRGPHGAGERCPLIFDSKRLKLLEWEQRALSDQPTHAGSRSWGNLIPRIVVTGIFLDRATGNHFQAINTHLDHLSGRSRLSSARAIKQLAAASSFPTVVTGDFNAATGSPPLLELLSDGILVDTWDAAQTRVSEKWGTFSSYREPRRNGPRLDWILVSTGVRVERAGINANRHHGGWGSDHLPVHAVVEFDQSGDQP</sequence>
<gene>
    <name evidence="2" type="ORF">CVS29_15535</name>
</gene>
<keyword evidence="2" id="KW-0378">Hydrolase</keyword>
<evidence type="ECO:0000259" key="1">
    <source>
        <dbReference type="Pfam" id="PF03372"/>
    </source>
</evidence>
<dbReference type="CDD" id="cd09083">
    <property type="entry name" value="EEP-1"/>
    <property type="match status" value="1"/>
</dbReference>
<keyword evidence="3" id="KW-1185">Reference proteome</keyword>
<dbReference type="Proteomes" id="UP000246303">
    <property type="component" value="Unassembled WGS sequence"/>
</dbReference>
<organism evidence="2 3">
    <name type="scientific">Arthrobacter psychrochitiniphilus</name>
    <dbReference type="NCBI Taxonomy" id="291045"/>
    <lineage>
        <taxon>Bacteria</taxon>
        <taxon>Bacillati</taxon>
        <taxon>Actinomycetota</taxon>
        <taxon>Actinomycetes</taxon>
        <taxon>Micrococcales</taxon>
        <taxon>Micrococcaceae</taxon>
        <taxon>Arthrobacter</taxon>
    </lineage>
</organism>
<dbReference type="GO" id="GO:0000175">
    <property type="term" value="F:3'-5'-RNA exonuclease activity"/>
    <property type="evidence" value="ECO:0007669"/>
    <property type="project" value="TreeGrafter"/>
</dbReference>
<reference evidence="2 3" key="1">
    <citation type="submission" date="2018-05" db="EMBL/GenBank/DDBJ databases">
        <title>Genetic diversity of glacier-inhabiting Cryobacterium bacteria in China and description of Cryobacterium mengkeensis sp. nov. and Arthrobacter glacialis sp. nov.</title>
        <authorList>
            <person name="Liu Q."/>
            <person name="Xin Y.-H."/>
        </authorList>
    </citation>
    <scope>NUCLEOTIDE SEQUENCE [LARGE SCALE GENOMIC DNA]</scope>
    <source>
        <strain evidence="2 3">GP3</strain>
    </source>
</reference>
<dbReference type="Gene3D" id="3.60.10.10">
    <property type="entry name" value="Endonuclease/exonuclease/phosphatase"/>
    <property type="match status" value="1"/>
</dbReference>
<dbReference type="InterPro" id="IPR050410">
    <property type="entry name" value="CCR4/nocturin_mRNA_transcr"/>
</dbReference>
<evidence type="ECO:0000313" key="2">
    <source>
        <dbReference type="EMBL" id="PXA64349.1"/>
    </source>
</evidence>